<dbReference type="PROSITE" id="PS50888">
    <property type="entry name" value="BHLH"/>
    <property type="match status" value="1"/>
</dbReference>
<feature type="compositionally biased region" description="Polar residues" evidence="1">
    <location>
        <begin position="71"/>
        <end position="95"/>
    </location>
</feature>
<dbReference type="InterPro" id="IPR052099">
    <property type="entry name" value="Regulatory_TF_Diverse"/>
</dbReference>
<feature type="compositionally biased region" description="Basic and acidic residues" evidence="1">
    <location>
        <begin position="349"/>
        <end position="367"/>
    </location>
</feature>
<reference evidence="3 4" key="1">
    <citation type="journal article" date="2019" name="Mol. Biol. Evol.">
        <title>Blast fungal genomes show frequent chromosomal changes, gene gains and losses, and effector gene turnover.</title>
        <authorList>
            <person name="Gomez Luciano L.B."/>
            <person name="Jason Tsai I."/>
            <person name="Chuma I."/>
            <person name="Tosa Y."/>
            <person name="Chen Y.H."/>
            <person name="Li J.Y."/>
            <person name="Li M.Y."/>
            <person name="Jade Lu M.Y."/>
            <person name="Nakayashiki H."/>
            <person name="Li W.H."/>
        </authorList>
    </citation>
    <scope>NUCLEOTIDE SEQUENCE [LARGE SCALE GENOMIC DNA]</scope>
    <source>
        <strain evidence="3">MZ5-1-6</strain>
    </source>
</reference>
<feature type="region of interest" description="Disordered" evidence="1">
    <location>
        <begin position="389"/>
        <end position="416"/>
    </location>
</feature>
<dbReference type="SMART" id="SM00353">
    <property type="entry name" value="HLH"/>
    <property type="match status" value="1"/>
</dbReference>
<dbReference type="Gene3D" id="4.10.280.10">
    <property type="entry name" value="Helix-loop-helix DNA-binding domain"/>
    <property type="match status" value="1"/>
</dbReference>
<evidence type="ECO:0000256" key="1">
    <source>
        <dbReference type="SAM" id="MobiDB-lite"/>
    </source>
</evidence>
<dbReference type="Proteomes" id="UP000294847">
    <property type="component" value="Chromosome 5"/>
</dbReference>
<dbReference type="SUPFAM" id="SSF47459">
    <property type="entry name" value="HLH, helix-loop-helix DNA-binding domain"/>
    <property type="match status" value="1"/>
</dbReference>
<dbReference type="GO" id="GO:0046983">
    <property type="term" value="F:protein dimerization activity"/>
    <property type="evidence" value="ECO:0007669"/>
    <property type="project" value="InterPro"/>
</dbReference>
<feature type="region of interest" description="Disordered" evidence="1">
    <location>
        <begin position="145"/>
        <end position="202"/>
    </location>
</feature>
<evidence type="ECO:0000313" key="3">
    <source>
        <dbReference type="EMBL" id="QBZ62689.1"/>
    </source>
</evidence>
<gene>
    <name evidence="3" type="ORF">PoMZ_11574</name>
</gene>
<evidence type="ECO:0000259" key="2">
    <source>
        <dbReference type="PROSITE" id="PS50888"/>
    </source>
</evidence>
<organism evidence="3 4">
    <name type="scientific">Pyricularia oryzae</name>
    <name type="common">Rice blast fungus</name>
    <name type="synonym">Magnaporthe oryzae</name>
    <dbReference type="NCBI Taxonomy" id="318829"/>
    <lineage>
        <taxon>Eukaryota</taxon>
        <taxon>Fungi</taxon>
        <taxon>Dikarya</taxon>
        <taxon>Ascomycota</taxon>
        <taxon>Pezizomycotina</taxon>
        <taxon>Sordariomycetes</taxon>
        <taxon>Sordariomycetidae</taxon>
        <taxon>Magnaporthales</taxon>
        <taxon>Pyriculariaceae</taxon>
        <taxon>Pyricularia</taxon>
    </lineage>
</organism>
<feature type="region of interest" description="Disordered" evidence="1">
    <location>
        <begin position="237"/>
        <end position="263"/>
    </location>
</feature>
<dbReference type="InterPro" id="IPR036638">
    <property type="entry name" value="HLH_DNA-bd_sf"/>
</dbReference>
<dbReference type="EMBL" id="CP034208">
    <property type="protein sequence ID" value="QBZ62689.1"/>
    <property type="molecule type" value="Genomic_DNA"/>
</dbReference>
<dbReference type="PANTHER" id="PTHR47336:SF2">
    <property type="entry name" value="TRANSCRIPTION FACTOR HMS1-RELATED"/>
    <property type="match status" value="1"/>
</dbReference>
<dbReference type="Pfam" id="PF00010">
    <property type="entry name" value="HLH"/>
    <property type="match status" value="1"/>
</dbReference>
<dbReference type="InterPro" id="IPR011598">
    <property type="entry name" value="bHLH_dom"/>
</dbReference>
<feature type="region of interest" description="Disordered" evidence="1">
    <location>
        <begin position="327"/>
        <end position="367"/>
    </location>
</feature>
<feature type="compositionally biased region" description="Pro residues" evidence="1">
    <location>
        <begin position="334"/>
        <end position="345"/>
    </location>
</feature>
<accession>A0A4P7NKV6</accession>
<dbReference type="AlphaFoldDB" id="A0A4P7NKV6"/>
<feature type="region of interest" description="Disordered" evidence="1">
    <location>
        <begin position="62"/>
        <end position="129"/>
    </location>
</feature>
<protein>
    <recommendedName>
        <fullName evidence="2">BHLH domain-containing protein</fullName>
    </recommendedName>
</protein>
<proteinExistence type="predicted"/>
<name>A0A4P7NKV6_PYROR</name>
<dbReference type="PANTHER" id="PTHR47336">
    <property type="entry name" value="TRANSCRIPTION FACTOR HMS1-RELATED"/>
    <property type="match status" value="1"/>
</dbReference>
<evidence type="ECO:0000313" key="4">
    <source>
        <dbReference type="Proteomes" id="UP000294847"/>
    </source>
</evidence>
<feature type="domain" description="BHLH" evidence="2">
    <location>
        <begin position="361"/>
        <end position="429"/>
    </location>
</feature>
<sequence>MDPNLLRHMEYFTVPNAQTRNAAERAANLTRSSGTGQPYPLWNPSTLGADIDFSFNPEGLGGMGFGAFEQPQYQNNSSTAFEPPQRQRSIYTQGPRTLVPTRTPKPPSREKPERKRSKLSTDSTPFDSVDYWLQFDNEGTIPEETSAEAGATTQGEPSAESKVQEPEPQRLLSNWTARSHKQKQQGEARAASQQGSRTAQLKVEDSLDDSALENALSDDEQTFASISLAEQLSKIDSTAPTEIPQRESLFSTPLSWERPQPGLRMDSVMSTQSRSTLDQAEQRRLIAIAMNRGTTSGGLGSSMADQYSQFQTDFGSAMSDFGLGTASMSQLLNMPPPSTVPPKQPQPQRLDKGKEKAGPKGDRTAHNDIERKYRTNLKDKISELRDAVPALRTIPENEEDGEDAGQPSRGPKVSKGAVLTKATEYIHYLEKKNKMIVQQHQELSKRLQAFEQLLSATARPTYQMPNYSRTLFDPRAFC</sequence>